<evidence type="ECO:0000313" key="4">
    <source>
        <dbReference type="Proteomes" id="UP001178461"/>
    </source>
</evidence>
<accession>A0AA35KMX4</accession>
<keyword evidence="2" id="KW-0812">Transmembrane</keyword>
<protein>
    <submittedName>
        <fullName evidence="3">Uncharacterized protein</fullName>
    </submittedName>
</protein>
<feature type="compositionally biased region" description="Pro residues" evidence="1">
    <location>
        <begin position="169"/>
        <end position="180"/>
    </location>
</feature>
<evidence type="ECO:0000313" key="3">
    <source>
        <dbReference type="EMBL" id="CAI5781161.1"/>
    </source>
</evidence>
<gene>
    <name evidence="3" type="ORF">PODLI_1B042236</name>
</gene>
<keyword evidence="2" id="KW-1133">Transmembrane helix</keyword>
<evidence type="ECO:0000256" key="2">
    <source>
        <dbReference type="SAM" id="Phobius"/>
    </source>
</evidence>
<keyword evidence="4" id="KW-1185">Reference proteome</keyword>
<name>A0AA35KMX4_9SAUR</name>
<reference evidence="3" key="1">
    <citation type="submission" date="2022-12" db="EMBL/GenBank/DDBJ databases">
        <authorList>
            <person name="Alioto T."/>
            <person name="Alioto T."/>
            <person name="Gomez Garrido J."/>
        </authorList>
    </citation>
    <scope>NUCLEOTIDE SEQUENCE</scope>
</reference>
<evidence type="ECO:0000256" key="1">
    <source>
        <dbReference type="SAM" id="MobiDB-lite"/>
    </source>
</evidence>
<feature type="region of interest" description="Disordered" evidence="1">
    <location>
        <begin position="153"/>
        <end position="187"/>
    </location>
</feature>
<dbReference type="Proteomes" id="UP001178461">
    <property type="component" value="Chromosome 8"/>
</dbReference>
<organism evidence="3 4">
    <name type="scientific">Podarcis lilfordi</name>
    <name type="common">Lilford's wall lizard</name>
    <dbReference type="NCBI Taxonomy" id="74358"/>
    <lineage>
        <taxon>Eukaryota</taxon>
        <taxon>Metazoa</taxon>
        <taxon>Chordata</taxon>
        <taxon>Craniata</taxon>
        <taxon>Vertebrata</taxon>
        <taxon>Euteleostomi</taxon>
        <taxon>Lepidosauria</taxon>
        <taxon>Squamata</taxon>
        <taxon>Bifurcata</taxon>
        <taxon>Unidentata</taxon>
        <taxon>Episquamata</taxon>
        <taxon>Laterata</taxon>
        <taxon>Lacertibaenia</taxon>
        <taxon>Lacertidae</taxon>
        <taxon>Podarcis</taxon>
    </lineage>
</organism>
<dbReference type="EMBL" id="OX395133">
    <property type="protein sequence ID" value="CAI5781161.1"/>
    <property type="molecule type" value="Genomic_DNA"/>
</dbReference>
<dbReference type="AlphaFoldDB" id="A0AA35KMX4"/>
<proteinExistence type="predicted"/>
<sequence length="243" mass="26496">MTPVAGHTTAQLQYSKGSHRTFLGTPKLLDVPEENTASMAAQDSINKATDQAATTATPPSLKVYSKWRYRETPKTETQKDPQVSLLARIRQNTEEAPFWIKRLGGTSTICCTPATGSASSSILEGTTMRGMRGQDEADGYKTRTAVIQNNQDLGHLAPSQPDNFKPSPSSGPRPYQPPRSTPMFTSPPMDASWLVTESNTSTKGGGAIDHRSPVLVFLFFLFLPLPLCILCWLGARSRRPDDA</sequence>
<feature type="transmembrane region" description="Helical" evidence="2">
    <location>
        <begin position="214"/>
        <end position="235"/>
    </location>
</feature>
<keyword evidence="2" id="KW-0472">Membrane</keyword>